<keyword evidence="2" id="KW-1185">Reference proteome</keyword>
<dbReference type="InterPro" id="IPR043129">
    <property type="entry name" value="ATPase_NBD"/>
</dbReference>
<evidence type="ECO:0000313" key="2">
    <source>
        <dbReference type="Proteomes" id="UP001399917"/>
    </source>
</evidence>
<dbReference type="PANTHER" id="PTHR18964:SF169">
    <property type="entry name" value="N-ACETYLMANNOSAMINE KINASE"/>
    <property type="match status" value="1"/>
</dbReference>
<dbReference type="InterPro" id="IPR036388">
    <property type="entry name" value="WH-like_DNA-bd_sf"/>
</dbReference>
<dbReference type="Proteomes" id="UP001399917">
    <property type="component" value="Unassembled WGS sequence"/>
</dbReference>
<name>A0ABP7K447_9RHOB</name>
<dbReference type="Gene3D" id="1.10.10.10">
    <property type="entry name" value="Winged helix-like DNA-binding domain superfamily/Winged helix DNA-binding domain"/>
    <property type="match status" value="1"/>
</dbReference>
<dbReference type="PANTHER" id="PTHR18964">
    <property type="entry name" value="ROK (REPRESSOR, ORF, KINASE) FAMILY"/>
    <property type="match status" value="1"/>
</dbReference>
<dbReference type="InterPro" id="IPR000600">
    <property type="entry name" value="ROK"/>
</dbReference>
<proteinExistence type="predicted"/>
<dbReference type="SUPFAM" id="SSF53067">
    <property type="entry name" value="Actin-like ATPase domain"/>
    <property type="match status" value="1"/>
</dbReference>
<accession>A0ABP7K447</accession>
<dbReference type="EMBL" id="BAABDF010000006">
    <property type="protein sequence ID" value="GAA3865142.1"/>
    <property type="molecule type" value="Genomic_DNA"/>
</dbReference>
<dbReference type="InterPro" id="IPR036390">
    <property type="entry name" value="WH_DNA-bd_sf"/>
</dbReference>
<dbReference type="SUPFAM" id="SSF46785">
    <property type="entry name" value="Winged helix' DNA-binding domain"/>
    <property type="match status" value="1"/>
</dbReference>
<comment type="caution">
    <text evidence="1">The sequence shown here is derived from an EMBL/GenBank/DDBJ whole genome shotgun (WGS) entry which is preliminary data.</text>
</comment>
<evidence type="ECO:0000313" key="1">
    <source>
        <dbReference type="EMBL" id="GAA3865142.1"/>
    </source>
</evidence>
<reference evidence="2" key="1">
    <citation type="journal article" date="2019" name="Int. J. Syst. Evol. Microbiol.">
        <title>The Global Catalogue of Microorganisms (GCM) 10K type strain sequencing project: providing services to taxonomists for standard genome sequencing and annotation.</title>
        <authorList>
            <consortium name="The Broad Institute Genomics Platform"/>
            <consortium name="The Broad Institute Genome Sequencing Center for Infectious Disease"/>
            <person name="Wu L."/>
            <person name="Ma J."/>
        </authorList>
    </citation>
    <scope>NUCLEOTIDE SEQUENCE [LARGE SCALE GENOMIC DNA]</scope>
    <source>
        <strain evidence="2">JCM 17190</strain>
    </source>
</reference>
<organism evidence="1 2">
    <name type="scientific">Celeribacter arenosi</name>
    <dbReference type="NCBI Taxonomy" id="792649"/>
    <lineage>
        <taxon>Bacteria</taxon>
        <taxon>Pseudomonadati</taxon>
        <taxon>Pseudomonadota</taxon>
        <taxon>Alphaproteobacteria</taxon>
        <taxon>Rhodobacterales</taxon>
        <taxon>Roseobacteraceae</taxon>
        <taxon>Celeribacter</taxon>
    </lineage>
</organism>
<sequence>MPATDLARHSGLSAQTVSNILRRLETDGFLLRGQPQRGRVGKPSVPMALDPDGALSIGLKIGRRSADLALMNLHGEVLNQRQITYAYPMPDEIFGYLETGMEGFIENLSDRQRGRLCGIGIAAPSELWSWSDTIGAPEEDFSIWAVTDFDKEVRKFSDLPLFTENDGTAAVRAEHAFGRGREFHDYAYLFLGSFIGGGVVIDGAVRRGPLGNAGAIGPLRTSGRDGVERPLLDTASLYLLEAQIARAGKDPGAMWHHPQDWNAFAQELDPWITKSAREIAKACRQICAVFDFEAVLIDGAFPPSVRRDLVFGVRAELERLDMRGLVPPRIEQAAVGHNARVIGAASIPVFSQFFLN</sequence>
<dbReference type="Gene3D" id="3.30.420.40">
    <property type="match status" value="2"/>
</dbReference>
<dbReference type="Pfam" id="PF00480">
    <property type="entry name" value="ROK"/>
    <property type="match status" value="1"/>
</dbReference>
<gene>
    <name evidence="1" type="ORF">GCM10022404_14290</name>
</gene>
<protein>
    <submittedName>
        <fullName evidence="1">ROK family transcriptional regulator</fullName>
    </submittedName>
</protein>